<sequence length="205" mass="21702">MFGVSRFYGKTAVIAGAEHPLGASVCERLAQFGAAVVAMGRDQDALLAVARKAPGQIDTLALPKVGHTLEVLKSSWLATPLHVYIDLLPLSERSAFDQSAGLAAALRMGLRIGKGRAVIALPYDKRPDALPAEVQARFAGYSAMVEQFAKDAQPARVMGLGLPADPFPWDTISAVSAGDSVLALCHDVSRGLKTGSFLDWVPEPH</sequence>
<protein>
    <recommendedName>
        <fullName evidence="3">Short chain dehydrogenase</fullName>
    </recommendedName>
</protein>
<dbReference type="InterPro" id="IPR036291">
    <property type="entry name" value="NAD(P)-bd_dom_sf"/>
</dbReference>
<organism evidence="1 2">
    <name type="scientific">Tropicibacter naphthalenivorans</name>
    <dbReference type="NCBI Taxonomy" id="441103"/>
    <lineage>
        <taxon>Bacteria</taxon>
        <taxon>Pseudomonadati</taxon>
        <taxon>Pseudomonadota</taxon>
        <taxon>Alphaproteobacteria</taxon>
        <taxon>Rhodobacterales</taxon>
        <taxon>Roseobacteraceae</taxon>
        <taxon>Tropicibacter</taxon>
    </lineage>
</organism>
<evidence type="ECO:0008006" key="3">
    <source>
        <dbReference type="Google" id="ProtNLM"/>
    </source>
</evidence>
<name>A0A0N7LZB7_9RHOB</name>
<dbReference type="STRING" id="441103.TRN7648_01354"/>
<dbReference type="OrthoDB" id="7852748at2"/>
<dbReference type="AlphaFoldDB" id="A0A0N7LZB7"/>
<reference evidence="1 2" key="1">
    <citation type="submission" date="2015-09" db="EMBL/GenBank/DDBJ databases">
        <authorList>
            <consortium name="Swine Surveillance"/>
        </authorList>
    </citation>
    <scope>NUCLEOTIDE SEQUENCE [LARGE SCALE GENOMIC DNA]</scope>
    <source>
        <strain evidence="1 2">CECT 7648</strain>
    </source>
</reference>
<dbReference type="EMBL" id="CYSE01000002">
    <property type="protein sequence ID" value="CUH77217.1"/>
    <property type="molecule type" value="Genomic_DNA"/>
</dbReference>
<proteinExistence type="predicted"/>
<evidence type="ECO:0000313" key="2">
    <source>
        <dbReference type="Proteomes" id="UP000054935"/>
    </source>
</evidence>
<gene>
    <name evidence="1" type="ORF">TRN7648_01354</name>
</gene>
<keyword evidence="2" id="KW-1185">Reference proteome</keyword>
<evidence type="ECO:0000313" key="1">
    <source>
        <dbReference type="EMBL" id="CUH77217.1"/>
    </source>
</evidence>
<accession>A0A0N7LZB7</accession>
<dbReference type="SUPFAM" id="SSF51735">
    <property type="entry name" value="NAD(P)-binding Rossmann-fold domains"/>
    <property type="match status" value="1"/>
</dbReference>
<dbReference type="Proteomes" id="UP000054935">
    <property type="component" value="Unassembled WGS sequence"/>
</dbReference>
<dbReference type="Gene3D" id="3.40.50.720">
    <property type="entry name" value="NAD(P)-binding Rossmann-like Domain"/>
    <property type="match status" value="1"/>
</dbReference>
<dbReference type="RefSeq" id="WP_058246865.1">
    <property type="nucleotide sequence ID" value="NZ_CYSE01000002.1"/>
</dbReference>